<proteinExistence type="predicted"/>
<evidence type="ECO:0000313" key="3">
    <source>
        <dbReference type="EMBL" id="XDQ14181.1"/>
    </source>
</evidence>
<reference evidence="3" key="1">
    <citation type="submission" date="2024-07" db="EMBL/GenBank/DDBJ databases">
        <authorList>
            <person name="Yu S.T."/>
        </authorList>
    </citation>
    <scope>NUCLEOTIDE SEQUENCE</scope>
    <source>
        <strain evidence="3">R11</strain>
    </source>
</reference>
<feature type="transmembrane region" description="Helical" evidence="2">
    <location>
        <begin position="136"/>
        <end position="157"/>
    </location>
</feature>
<organism evidence="3">
    <name type="scientific">Streptomyces sp. R11</name>
    <dbReference type="NCBI Taxonomy" id="3238625"/>
    <lineage>
        <taxon>Bacteria</taxon>
        <taxon>Bacillati</taxon>
        <taxon>Actinomycetota</taxon>
        <taxon>Actinomycetes</taxon>
        <taxon>Kitasatosporales</taxon>
        <taxon>Streptomycetaceae</taxon>
        <taxon>Streptomyces</taxon>
    </lineage>
</organism>
<evidence type="ECO:0000256" key="2">
    <source>
        <dbReference type="SAM" id="Phobius"/>
    </source>
</evidence>
<keyword evidence="2" id="KW-0472">Membrane</keyword>
<sequence length="170" mass="17543">MAGGLTVSGDYAQSAQGELVLRDGPLKVTGGVRLAGDLDLATAATAPASPRRITVLDHRGRAKTTGTFTGLKEGENLQLDDTTYRISHRGGDGNDVVLTAVTGGPSPTSDRPRTAADTLASPAPRTTSTAASGLGWWPYVLSAGLLVGLAVPATRFGRGRRRRRGGRHAA</sequence>
<dbReference type="AlphaFoldDB" id="A0AB39N9N0"/>
<name>A0AB39N9N0_9ACTN</name>
<protein>
    <submittedName>
        <fullName evidence="3">Uncharacterized protein</fullName>
    </submittedName>
</protein>
<accession>A0AB39N9N0</accession>
<evidence type="ECO:0000256" key="1">
    <source>
        <dbReference type="SAM" id="MobiDB-lite"/>
    </source>
</evidence>
<feature type="region of interest" description="Disordered" evidence="1">
    <location>
        <begin position="102"/>
        <end position="128"/>
    </location>
</feature>
<feature type="compositionally biased region" description="Low complexity" evidence="1">
    <location>
        <begin position="118"/>
        <end position="128"/>
    </location>
</feature>
<dbReference type="EMBL" id="CP163432">
    <property type="protein sequence ID" value="XDQ14181.1"/>
    <property type="molecule type" value="Genomic_DNA"/>
</dbReference>
<dbReference type="RefSeq" id="WP_369274161.1">
    <property type="nucleotide sequence ID" value="NZ_CP163432.1"/>
</dbReference>
<keyword evidence="2" id="KW-0812">Transmembrane</keyword>
<gene>
    <name evidence="3" type="ORF">AB5J55_33355</name>
</gene>
<keyword evidence="2" id="KW-1133">Transmembrane helix</keyword>